<organism evidence="4 5">
    <name type="scientific">Steinernema glaseri</name>
    <dbReference type="NCBI Taxonomy" id="37863"/>
    <lineage>
        <taxon>Eukaryota</taxon>
        <taxon>Metazoa</taxon>
        <taxon>Ecdysozoa</taxon>
        <taxon>Nematoda</taxon>
        <taxon>Chromadorea</taxon>
        <taxon>Rhabditida</taxon>
        <taxon>Tylenchina</taxon>
        <taxon>Panagrolaimomorpha</taxon>
        <taxon>Strongyloidoidea</taxon>
        <taxon>Steinernematidae</taxon>
        <taxon>Steinernema</taxon>
    </lineage>
</organism>
<dbReference type="GO" id="GO:0090090">
    <property type="term" value="P:negative regulation of canonical Wnt signaling pathway"/>
    <property type="evidence" value="ECO:0007669"/>
    <property type="project" value="TreeGrafter"/>
</dbReference>
<dbReference type="GO" id="GO:0016055">
    <property type="term" value="P:Wnt signaling pathway"/>
    <property type="evidence" value="ECO:0007669"/>
    <property type="project" value="UniProtKB-KW"/>
</dbReference>
<evidence type="ECO:0000256" key="2">
    <source>
        <dbReference type="ARBA" id="ARBA00022687"/>
    </source>
</evidence>
<dbReference type="Proteomes" id="UP000095287">
    <property type="component" value="Unplaced"/>
</dbReference>
<protein>
    <submittedName>
        <fullName evidence="5">Adaptin_N domain-containing protein</fullName>
    </submittedName>
</protein>
<keyword evidence="2" id="KW-0879">Wnt signaling pathway</keyword>
<dbReference type="GO" id="GO:0005881">
    <property type="term" value="C:cytoplasmic microtubule"/>
    <property type="evidence" value="ECO:0007669"/>
    <property type="project" value="TreeGrafter"/>
</dbReference>
<dbReference type="GO" id="GO:0007026">
    <property type="term" value="P:negative regulation of microtubule depolymerization"/>
    <property type="evidence" value="ECO:0007669"/>
    <property type="project" value="TreeGrafter"/>
</dbReference>
<dbReference type="GO" id="GO:0045295">
    <property type="term" value="F:gamma-catenin binding"/>
    <property type="evidence" value="ECO:0007669"/>
    <property type="project" value="TreeGrafter"/>
</dbReference>
<name>A0A1I8AS86_9BILA</name>
<dbReference type="WBParaSite" id="L893_g8351.t1">
    <property type="protein sequence ID" value="L893_g8351.t1"/>
    <property type="gene ID" value="L893_g8351"/>
</dbReference>
<dbReference type="InterPro" id="IPR016024">
    <property type="entry name" value="ARM-type_fold"/>
</dbReference>
<feature type="compositionally biased region" description="Low complexity" evidence="3">
    <location>
        <begin position="457"/>
        <end position="469"/>
    </location>
</feature>
<dbReference type="GO" id="GO:0008017">
    <property type="term" value="F:microtubule binding"/>
    <property type="evidence" value="ECO:0007669"/>
    <property type="project" value="TreeGrafter"/>
</dbReference>
<comment type="similarity">
    <text evidence="1">Belongs to the adenomatous polyposis coli (APC) family.</text>
</comment>
<dbReference type="Gene3D" id="1.25.10.10">
    <property type="entry name" value="Leucine-rich Repeat Variant"/>
    <property type="match status" value="1"/>
</dbReference>
<dbReference type="GO" id="GO:0016477">
    <property type="term" value="P:cell migration"/>
    <property type="evidence" value="ECO:0007669"/>
    <property type="project" value="TreeGrafter"/>
</dbReference>
<dbReference type="AlphaFoldDB" id="A0A1I8AS86"/>
<dbReference type="InterPro" id="IPR026818">
    <property type="entry name" value="Apc_fam"/>
</dbReference>
<sequence length="493" mass="54590">MSIQTRIASAVFYSGPEAAELPALLQQLPGDKGDAFREAIPLSVDLRKAVNAKDEDNAAEIKELLARLFQHSNSPHYRDALCHLGVVDLLRQVVVSDVGRYGLERTHAKKEDEDEQKAAEEARKMKEHGEMRKMVAKILIDLTYGSVDIKRKLCLEGRFVATAVQIINAPKGNVENLTLYYASLLRNLSWQVDAQTQSVLSSTIACLCYASIRSYAEKDARCLSATLNAVFNLSSHSNENRKEIIENVEFMQLCAVLINPKLQVAKTALGILENLGKFLRTNYAQYWVLLRDLQMIPRVLSLLEVTHFEENQKRALRILNFLADADSNVAQSIKQSPALKRLCQSPVEDLADLARRIFSKTSFGGAQRSNMMSHCFGTPKMPSKPVYVLPHEQVDPNTSILVHRNPGESCDITTIENTSFDSSVHTDLNSIPLSPESCSNLPHSPVSGGGEWARQLHSSGYHSGSGAASTVRNSPALSKTSSDWTRVTSQISR</sequence>
<dbReference type="PANTHER" id="PTHR12607">
    <property type="entry name" value="ADENOMATOUS POLYPOSIS COLI PROTEIN FAMILY"/>
    <property type="match status" value="1"/>
</dbReference>
<evidence type="ECO:0000313" key="4">
    <source>
        <dbReference type="Proteomes" id="UP000095287"/>
    </source>
</evidence>
<dbReference type="GO" id="GO:0030877">
    <property type="term" value="C:beta-catenin destruction complex"/>
    <property type="evidence" value="ECO:0007669"/>
    <property type="project" value="TreeGrafter"/>
</dbReference>
<evidence type="ECO:0000256" key="3">
    <source>
        <dbReference type="SAM" id="MobiDB-lite"/>
    </source>
</evidence>
<keyword evidence="4" id="KW-1185">Reference proteome</keyword>
<feature type="region of interest" description="Disordered" evidence="3">
    <location>
        <begin position="440"/>
        <end position="493"/>
    </location>
</feature>
<dbReference type="GO" id="GO:0008013">
    <property type="term" value="F:beta-catenin binding"/>
    <property type="evidence" value="ECO:0007669"/>
    <property type="project" value="InterPro"/>
</dbReference>
<evidence type="ECO:0000313" key="5">
    <source>
        <dbReference type="WBParaSite" id="L893_g8351.t1"/>
    </source>
</evidence>
<accession>A0A1I8AS86</accession>
<dbReference type="InterPro" id="IPR011989">
    <property type="entry name" value="ARM-like"/>
</dbReference>
<dbReference type="GO" id="GO:0001708">
    <property type="term" value="P:cell fate specification"/>
    <property type="evidence" value="ECO:0007669"/>
    <property type="project" value="TreeGrafter"/>
</dbReference>
<dbReference type="SUPFAM" id="SSF48371">
    <property type="entry name" value="ARM repeat"/>
    <property type="match status" value="1"/>
</dbReference>
<dbReference type="GO" id="GO:0016342">
    <property type="term" value="C:catenin complex"/>
    <property type="evidence" value="ECO:0007669"/>
    <property type="project" value="TreeGrafter"/>
</dbReference>
<evidence type="ECO:0000256" key="1">
    <source>
        <dbReference type="ARBA" id="ARBA00009051"/>
    </source>
</evidence>
<reference evidence="5" key="1">
    <citation type="submission" date="2016-11" db="UniProtKB">
        <authorList>
            <consortium name="WormBaseParasite"/>
        </authorList>
    </citation>
    <scope>IDENTIFICATION</scope>
</reference>
<proteinExistence type="inferred from homology"/>
<feature type="compositionally biased region" description="Polar residues" evidence="3">
    <location>
        <begin position="470"/>
        <end position="493"/>
    </location>
</feature>
<dbReference type="GO" id="GO:0007399">
    <property type="term" value="P:nervous system development"/>
    <property type="evidence" value="ECO:0007669"/>
    <property type="project" value="TreeGrafter"/>
</dbReference>
<dbReference type="GO" id="GO:0007389">
    <property type="term" value="P:pattern specification process"/>
    <property type="evidence" value="ECO:0007669"/>
    <property type="project" value="TreeGrafter"/>
</dbReference>
<dbReference type="PANTHER" id="PTHR12607:SF12">
    <property type="entry name" value="APC-LIKE, ISOFORM A-RELATED"/>
    <property type="match status" value="1"/>
</dbReference>